<keyword evidence="2 4" id="KW-0560">Oxidoreductase</keyword>
<dbReference type="PROSITE" id="PS00061">
    <property type="entry name" value="ADH_SHORT"/>
    <property type="match status" value="1"/>
</dbReference>
<dbReference type="EC" id="1.1.1.47" evidence="4"/>
<dbReference type="Proteomes" id="UP001381174">
    <property type="component" value="Unassembled WGS sequence"/>
</dbReference>
<accession>A0ABU8JBF7</accession>
<keyword evidence="5" id="KW-1185">Reference proteome</keyword>
<comment type="caution">
    <text evidence="4">The sequence shown here is derived from an EMBL/GenBank/DDBJ whole genome shotgun (WGS) entry which is preliminary data.</text>
</comment>
<dbReference type="Gene3D" id="3.40.50.720">
    <property type="entry name" value="NAD(P)-binding Rossmann-like Domain"/>
    <property type="match status" value="1"/>
</dbReference>
<evidence type="ECO:0000259" key="3">
    <source>
        <dbReference type="SMART" id="SM00822"/>
    </source>
</evidence>
<dbReference type="InterPro" id="IPR036291">
    <property type="entry name" value="NAD(P)-bd_dom_sf"/>
</dbReference>
<name>A0ABU8JBF7_9GAMM</name>
<dbReference type="InterPro" id="IPR002347">
    <property type="entry name" value="SDR_fam"/>
</dbReference>
<dbReference type="InterPro" id="IPR057326">
    <property type="entry name" value="KR_dom"/>
</dbReference>
<dbReference type="InterPro" id="IPR020904">
    <property type="entry name" value="Sc_DH/Rdtase_CS"/>
</dbReference>
<reference evidence="4 5" key="1">
    <citation type="journal article" date="2014" name="Int. J. Syst. Evol. Microbiol.">
        <title>Fulvimonas yonginensis sp. nov., isolated from greenhouse soil, and emended description of the genus Fulvimonas.</title>
        <authorList>
            <person name="Ahn J.H."/>
            <person name="Kim S.J."/>
            <person name="Weon H.Y."/>
            <person name="Hong S.B."/>
            <person name="Seok S.J."/>
            <person name="Kwon S.W."/>
        </authorList>
    </citation>
    <scope>NUCLEOTIDE SEQUENCE [LARGE SCALE GENOMIC DNA]</scope>
    <source>
        <strain evidence="4 5">KACC 16952</strain>
    </source>
</reference>
<dbReference type="EMBL" id="JBBBNY010000004">
    <property type="protein sequence ID" value="MEI7036869.1"/>
    <property type="molecule type" value="Genomic_DNA"/>
</dbReference>
<dbReference type="Pfam" id="PF13561">
    <property type="entry name" value="adh_short_C2"/>
    <property type="match status" value="1"/>
</dbReference>
<dbReference type="PANTHER" id="PTHR43639:SF1">
    <property type="entry name" value="SHORT-CHAIN DEHYDROGENASE_REDUCTASE FAMILY PROTEIN"/>
    <property type="match status" value="1"/>
</dbReference>
<evidence type="ECO:0000256" key="1">
    <source>
        <dbReference type="ARBA" id="ARBA00006484"/>
    </source>
</evidence>
<dbReference type="PANTHER" id="PTHR43639">
    <property type="entry name" value="OXIDOREDUCTASE, SHORT-CHAIN DEHYDROGENASE/REDUCTASE FAMILY (AFU_ORTHOLOGUE AFUA_5G02870)"/>
    <property type="match status" value="1"/>
</dbReference>
<dbReference type="SUPFAM" id="SSF51735">
    <property type="entry name" value="NAD(P)-binding Rossmann-fold domains"/>
    <property type="match status" value="1"/>
</dbReference>
<dbReference type="RefSeq" id="WP_336807488.1">
    <property type="nucleotide sequence ID" value="NZ_JBBBNY010000004.1"/>
</dbReference>
<evidence type="ECO:0000256" key="2">
    <source>
        <dbReference type="ARBA" id="ARBA00023002"/>
    </source>
</evidence>
<gene>
    <name evidence="4" type="ORF">WAT24_08875</name>
</gene>
<dbReference type="GO" id="GO:0047936">
    <property type="term" value="F:glucose 1-dehydrogenase [NAD(P)+] activity"/>
    <property type="evidence" value="ECO:0007669"/>
    <property type="project" value="UniProtKB-EC"/>
</dbReference>
<protein>
    <submittedName>
        <fullName evidence="4">Glucose 1-dehydrogenase</fullName>
        <ecNumber evidence="4">1.1.1.47</ecNumber>
    </submittedName>
</protein>
<evidence type="ECO:0000313" key="4">
    <source>
        <dbReference type="EMBL" id="MEI7036869.1"/>
    </source>
</evidence>
<feature type="domain" description="Ketoreductase" evidence="3">
    <location>
        <begin position="6"/>
        <end position="193"/>
    </location>
</feature>
<proteinExistence type="inferred from homology"/>
<sequence>MRLEDKVALVTGAAQGIGRAIALRLAQEGASVVVEDRLADDRAQGTLREVEDAGAGRAVLIAGDVGKVEDDRRVIAEAIERMGRVDILVNNAGVERRADFIDASEADYDLVMHVNLKGPYFLTQAFARHVRERGGGGRVVNISSVHEELPFPHFASYCASKGGLKMLMRDLSVELAPLGITVNNVAPGAIRTPINAHLMSDPALMKALCKNIPLRRLGTPEDVAAAVAYLASDEASYVTGSTLYVDGGLLWNYAEQ</sequence>
<dbReference type="SMART" id="SM00822">
    <property type="entry name" value="PKS_KR"/>
    <property type="match status" value="1"/>
</dbReference>
<dbReference type="NCBIfam" id="NF005559">
    <property type="entry name" value="PRK07231.1"/>
    <property type="match status" value="1"/>
</dbReference>
<organism evidence="4 5">
    <name type="scientific">Fulvimonas yonginensis</name>
    <dbReference type="NCBI Taxonomy" id="1495200"/>
    <lineage>
        <taxon>Bacteria</taxon>
        <taxon>Pseudomonadati</taxon>
        <taxon>Pseudomonadota</taxon>
        <taxon>Gammaproteobacteria</taxon>
        <taxon>Lysobacterales</taxon>
        <taxon>Rhodanobacteraceae</taxon>
        <taxon>Fulvimonas</taxon>
    </lineage>
</organism>
<dbReference type="PRINTS" id="PR00080">
    <property type="entry name" value="SDRFAMILY"/>
</dbReference>
<evidence type="ECO:0000313" key="5">
    <source>
        <dbReference type="Proteomes" id="UP001381174"/>
    </source>
</evidence>
<dbReference type="PRINTS" id="PR00081">
    <property type="entry name" value="GDHRDH"/>
</dbReference>
<comment type="similarity">
    <text evidence="1">Belongs to the short-chain dehydrogenases/reductases (SDR) family.</text>
</comment>